<evidence type="ECO:0000313" key="3">
    <source>
        <dbReference type="Proteomes" id="UP001596023"/>
    </source>
</evidence>
<evidence type="ECO:0000313" key="2">
    <source>
        <dbReference type="EMBL" id="MFC4674373.1"/>
    </source>
</evidence>
<keyword evidence="3" id="KW-1185">Reference proteome</keyword>
<comment type="caution">
    <text evidence="2">The sequence shown here is derived from an EMBL/GenBank/DDBJ whole genome shotgun (WGS) entry which is preliminary data.</text>
</comment>
<name>A0ABV9KX01_9BACT</name>
<protein>
    <submittedName>
        <fullName evidence="2">LEA type 2 family protein</fullName>
    </submittedName>
</protein>
<evidence type="ECO:0000259" key="1">
    <source>
        <dbReference type="Pfam" id="PF03168"/>
    </source>
</evidence>
<gene>
    <name evidence="2" type="ORF">ACFO6W_11765</name>
</gene>
<reference evidence="3" key="1">
    <citation type="journal article" date="2019" name="Int. J. Syst. Evol. Microbiol.">
        <title>The Global Catalogue of Microorganisms (GCM) 10K type strain sequencing project: providing services to taxonomists for standard genome sequencing and annotation.</title>
        <authorList>
            <consortium name="The Broad Institute Genomics Platform"/>
            <consortium name="The Broad Institute Genome Sequencing Center for Infectious Disease"/>
            <person name="Wu L."/>
            <person name="Ma J."/>
        </authorList>
    </citation>
    <scope>NUCLEOTIDE SEQUENCE [LARGE SCALE GENOMIC DNA]</scope>
    <source>
        <strain evidence="3">CCUG 66188</strain>
    </source>
</reference>
<accession>A0ABV9KX01</accession>
<dbReference type="Pfam" id="PF03168">
    <property type="entry name" value="LEA_2"/>
    <property type="match status" value="1"/>
</dbReference>
<organism evidence="2 3">
    <name type="scientific">Dysgonomonas termitidis</name>
    <dbReference type="NCBI Taxonomy" id="1516126"/>
    <lineage>
        <taxon>Bacteria</taxon>
        <taxon>Pseudomonadati</taxon>
        <taxon>Bacteroidota</taxon>
        <taxon>Bacteroidia</taxon>
        <taxon>Bacteroidales</taxon>
        <taxon>Dysgonomonadaceae</taxon>
        <taxon>Dysgonomonas</taxon>
    </lineage>
</organism>
<sequence length="194" mass="20648">MKKRILTLLLVVTTLVGCDSVQQGLRSTYNLINCEYSYKSITGLTISGMNLSNGLSVTSIPKITSILSGTATSIPLNFTLNVNVKNPNESAALLHGLQYIISVDDIQFTTGSINQTLNIASGQTQTLPLTIGVDLATLMKNNSKDAVTEIAKNFLGIGSKKSNVSLQLKPTFMIGNTPVASPMYIPVSFSFGGN</sequence>
<dbReference type="Gene3D" id="2.60.40.1820">
    <property type="match status" value="1"/>
</dbReference>
<dbReference type="PROSITE" id="PS51257">
    <property type="entry name" value="PROKAR_LIPOPROTEIN"/>
    <property type="match status" value="1"/>
</dbReference>
<dbReference type="SUPFAM" id="SSF117070">
    <property type="entry name" value="LEA14-like"/>
    <property type="match status" value="1"/>
</dbReference>
<dbReference type="EMBL" id="JBHSGN010000073">
    <property type="protein sequence ID" value="MFC4674373.1"/>
    <property type="molecule type" value="Genomic_DNA"/>
</dbReference>
<dbReference type="RefSeq" id="WP_379996617.1">
    <property type="nucleotide sequence ID" value="NZ_JBHSGN010000073.1"/>
</dbReference>
<dbReference type="InterPro" id="IPR004864">
    <property type="entry name" value="LEA_2"/>
</dbReference>
<feature type="domain" description="Late embryogenesis abundant protein LEA-2 subgroup" evidence="1">
    <location>
        <begin position="82"/>
        <end position="146"/>
    </location>
</feature>
<proteinExistence type="predicted"/>
<dbReference type="Proteomes" id="UP001596023">
    <property type="component" value="Unassembled WGS sequence"/>
</dbReference>